<dbReference type="CDD" id="cd03443">
    <property type="entry name" value="PaaI_thioesterase"/>
    <property type="match status" value="1"/>
</dbReference>
<evidence type="ECO:0000313" key="9">
    <source>
        <dbReference type="EMBL" id="MBB3173545.1"/>
    </source>
</evidence>
<comment type="catalytic activity">
    <reaction evidence="2">
        <text>a fatty acyl-CoA + H2O = a fatty acid + CoA + H(+)</text>
        <dbReference type="Rhea" id="RHEA:16781"/>
        <dbReference type="ChEBI" id="CHEBI:15377"/>
        <dbReference type="ChEBI" id="CHEBI:15378"/>
        <dbReference type="ChEBI" id="CHEBI:28868"/>
        <dbReference type="ChEBI" id="CHEBI:57287"/>
        <dbReference type="ChEBI" id="CHEBI:77636"/>
        <dbReference type="EC" id="3.1.2.20"/>
    </reaction>
</comment>
<sequence>MDLTEFGRDILARQSFSRLLGTRLERFDRDGVELRLMVREDMHQQHGFTHGGLLAYLADNALTFAGALAFDGLPVVTVEMKVNYLRPAIGRELIARATLLSGGRTQSVSRCEIYVVGEDGAEKLCAAGQGTTALLPEKRSPNVN</sequence>
<comment type="similarity">
    <text evidence="4">Belongs to the YigI thioesterase family.</text>
</comment>
<evidence type="ECO:0000256" key="1">
    <source>
        <dbReference type="ARBA" id="ARBA00022801"/>
    </source>
</evidence>
<protein>
    <recommendedName>
        <fullName evidence="6">Medium/long-chain acyl-CoA thioesterase YigI</fullName>
        <ecNumber evidence="5">3.1.2.20</ecNumber>
    </recommendedName>
</protein>
<reference evidence="9 11" key="2">
    <citation type="submission" date="2020-08" db="EMBL/GenBank/DDBJ databases">
        <title>Genomic Encyclopedia of Type Strains, Phase III (KMG-III): the genomes of soil and plant-associated and newly described type strains.</title>
        <authorList>
            <person name="Whitman W."/>
        </authorList>
    </citation>
    <scope>NUCLEOTIDE SEQUENCE [LARGE SCALE GENOMIC DNA]</scope>
    <source>
        <strain evidence="9 11">CECT 8088</strain>
    </source>
</reference>
<dbReference type="Proteomes" id="UP000565205">
    <property type="component" value="Unassembled WGS sequence"/>
</dbReference>
<feature type="domain" description="Thioesterase" evidence="8">
    <location>
        <begin position="46"/>
        <end position="115"/>
    </location>
</feature>
<name>A0A850NVE3_9PROT</name>
<dbReference type="PANTHER" id="PTHR43240">
    <property type="entry name" value="1,4-DIHYDROXY-2-NAPHTHOYL-COA THIOESTERASE 1"/>
    <property type="match status" value="1"/>
</dbReference>
<dbReference type="GO" id="GO:0047617">
    <property type="term" value="F:fatty acyl-CoA hydrolase activity"/>
    <property type="evidence" value="ECO:0007669"/>
    <property type="project" value="UniProtKB-EC"/>
</dbReference>
<evidence type="ECO:0000256" key="4">
    <source>
        <dbReference type="ARBA" id="ARBA00038381"/>
    </source>
</evidence>
<evidence type="ECO:0000256" key="5">
    <source>
        <dbReference type="ARBA" id="ARBA00038894"/>
    </source>
</evidence>
<organism evidence="10 12">
    <name type="scientific">Endobacter medicaginis</name>
    <dbReference type="NCBI Taxonomy" id="1181271"/>
    <lineage>
        <taxon>Bacteria</taxon>
        <taxon>Pseudomonadati</taxon>
        <taxon>Pseudomonadota</taxon>
        <taxon>Alphaproteobacteria</taxon>
        <taxon>Acetobacterales</taxon>
        <taxon>Acetobacteraceae</taxon>
        <taxon>Endobacter</taxon>
    </lineage>
</organism>
<evidence type="ECO:0000256" key="3">
    <source>
        <dbReference type="ARBA" id="ARBA00036002"/>
    </source>
</evidence>
<reference evidence="10 12" key="1">
    <citation type="submission" date="2020-06" db="EMBL/GenBank/DDBJ databases">
        <title>Description of novel acetic acid bacteria.</title>
        <authorList>
            <person name="Sombolestani A."/>
        </authorList>
    </citation>
    <scope>NUCLEOTIDE SEQUENCE [LARGE SCALE GENOMIC DNA]</scope>
    <source>
        <strain evidence="10 12">LMG 26838</strain>
    </source>
</reference>
<dbReference type="Gene3D" id="3.10.129.10">
    <property type="entry name" value="Hotdog Thioesterase"/>
    <property type="match status" value="1"/>
</dbReference>
<evidence type="ECO:0000256" key="6">
    <source>
        <dbReference type="ARBA" id="ARBA00040062"/>
    </source>
</evidence>
<proteinExistence type="inferred from homology"/>
<dbReference type="AlphaFoldDB" id="A0A850NVE3"/>
<dbReference type="RefSeq" id="WP_176625806.1">
    <property type="nucleotide sequence ID" value="NZ_JABXXQ010000386.1"/>
</dbReference>
<dbReference type="NCBIfam" id="TIGR00369">
    <property type="entry name" value="unchar_dom_1"/>
    <property type="match status" value="1"/>
</dbReference>
<dbReference type="EC" id="3.1.2.20" evidence="5"/>
<dbReference type="InterPro" id="IPR003736">
    <property type="entry name" value="PAAI_dom"/>
</dbReference>
<dbReference type="EMBL" id="JACHXV010000004">
    <property type="protein sequence ID" value="MBB3173545.1"/>
    <property type="molecule type" value="Genomic_DNA"/>
</dbReference>
<accession>A0A850NVE3</accession>
<evidence type="ECO:0000313" key="10">
    <source>
        <dbReference type="EMBL" id="NVN31475.1"/>
    </source>
</evidence>
<evidence type="ECO:0000256" key="7">
    <source>
        <dbReference type="ARBA" id="ARBA00048062"/>
    </source>
</evidence>
<keyword evidence="11" id="KW-1185">Reference proteome</keyword>
<comment type="catalytic activity">
    <reaction evidence="3">
        <text>a long-chain fatty acyl-CoA + H2O = a long-chain fatty acid + CoA + H(+)</text>
        <dbReference type="Rhea" id="RHEA:67680"/>
        <dbReference type="ChEBI" id="CHEBI:15377"/>
        <dbReference type="ChEBI" id="CHEBI:15378"/>
        <dbReference type="ChEBI" id="CHEBI:57287"/>
        <dbReference type="ChEBI" id="CHEBI:57560"/>
        <dbReference type="ChEBI" id="CHEBI:83139"/>
    </reaction>
</comment>
<dbReference type="Proteomes" id="UP000557688">
    <property type="component" value="Unassembled WGS sequence"/>
</dbReference>
<evidence type="ECO:0000313" key="11">
    <source>
        <dbReference type="Proteomes" id="UP000557688"/>
    </source>
</evidence>
<evidence type="ECO:0000313" key="12">
    <source>
        <dbReference type="Proteomes" id="UP000565205"/>
    </source>
</evidence>
<dbReference type="PANTHER" id="PTHR43240:SF20">
    <property type="entry name" value="MEDIUM_LONG-CHAIN ACYL-COA THIOESTERASE YIGI"/>
    <property type="match status" value="1"/>
</dbReference>
<dbReference type="InterPro" id="IPR006683">
    <property type="entry name" value="Thioestr_dom"/>
</dbReference>
<evidence type="ECO:0000256" key="2">
    <source>
        <dbReference type="ARBA" id="ARBA00035880"/>
    </source>
</evidence>
<comment type="caution">
    <text evidence="10">The sequence shown here is derived from an EMBL/GenBank/DDBJ whole genome shotgun (WGS) entry which is preliminary data.</text>
</comment>
<evidence type="ECO:0000259" key="8">
    <source>
        <dbReference type="Pfam" id="PF03061"/>
    </source>
</evidence>
<dbReference type="EMBL" id="JABXXQ010000386">
    <property type="protein sequence ID" value="NVN31475.1"/>
    <property type="molecule type" value="Genomic_DNA"/>
</dbReference>
<gene>
    <name evidence="9" type="ORF">FHR90_001368</name>
    <name evidence="10" type="ORF">HUK83_14200</name>
</gene>
<dbReference type="Pfam" id="PF03061">
    <property type="entry name" value="4HBT"/>
    <property type="match status" value="1"/>
</dbReference>
<comment type="catalytic activity">
    <reaction evidence="7">
        <text>a medium-chain fatty acyl-CoA + H2O = a medium-chain fatty acid + CoA + H(+)</text>
        <dbReference type="Rhea" id="RHEA:68184"/>
        <dbReference type="ChEBI" id="CHEBI:15377"/>
        <dbReference type="ChEBI" id="CHEBI:15378"/>
        <dbReference type="ChEBI" id="CHEBI:57287"/>
        <dbReference type="ChEBI" id="CHEBI:59558"/>
        <dbReference type="ChEBI" id="CHEBI:90546"/>
    </reaction>
</comment>
<dbReference type="SUPFAM" id="SSF54637">
    <property type="entry name" value="Thioesterase/thiol ester dehydrase-isomerase"/>
    <property type="match status" value="1"/>
</dbReference>
<keyword evidence="1" id="KW-0378">Hydrolase</keyword>
<dbReference type="InterPro" id="IPR029069">
    <property type="entry name" value="HotDog_dom_sf"/>
</dbReference>